<dbReference type="EMBL" id="JACHDN010000001">
    <property type="protein sequence ID" value="MBB5474101.1"/>
    <property type="molecule type" value="Genomic_DNA"/>
</dbReference>
<reference evidence="3 5" key="2">
    <citation type="submission" date="2020-08" db="EMBL/GenBank/DDBJ databases">
        <title>Sequencing the genomes of 1000 actinobacteria strains.</title>
        <authorList>
            <person name="Klenk H.-P."/>
        </authorList>
    </citation>
    <scope>NUCLEOTIDE SEQUENCE [LARGE SCALE GENOMIC DNA]</scope>
    <source>
        <strain evidence="3 5">DSM 9581</strain>
    </source>
</reference>
<evidence type="ECO:0000313" key="4">
    <source>
        <dbReference type="Proteomes" id="UP000321723"/>
    </source>
</evidence>
<accession>A0A511F787</accession>
<gene>
    <name evidence="2" type="ORF">CHO01_02210</name>
    <name evidence="3" type="ORF">HNR08_002837</name>
</gene>
<feature type="transmembrane region" description="Helical" evidence="1">
    <location>
        <begin position="239"/>
        <end position="259"/>
    </location>
</feature>
<dbReference type="EMBL" id="BJVQ01000002">
    <property type="protein sequence ID" value="GEL45105.1"/>
    <property type="molecule type" value="Genomic_DNA"/>
</dbReference>
<keyword evidence="1" id="KW-0472">Membrane</keyword>
<sequence length="270" mass="28250">MKDTLVSEYRKIVTTRTWWVLLIVMVVYMAFIGGMFAFAFTFDSSGVEGVETDMPQGLDPRSIAIAVYTLPASLGYVLPLLVGVLSVTAEFRHRTLTPTLLAQPDRNTFVVGKLLASVPMGVLYGVLGTLATVGAGALALVLTDTPTMLDDAGIWGVIARTALALVVWCVLGVGLGFAMPNQVVAIVVVLAWTQFVEPIARLVLGLNDATAGIGRYLPGAAGEAISGGSFYSASGIGSLLSPAAGALVLVGYALLLAALGRFTTLRRDIT</sequence>
<keyword evidence="1" id="KW-0812">Transmembrane</keyword>
<evidence type="ECO:0000256" key="1">
    <source>
        <dbReference type="SAM" id="Phobius"/>
    </source>
</evidence>
<protein>
    <submittedName>
        <fullName evidence="2">ABC transporter permease</fullName>
    </submittedName>
</protein>
<dbReference type="AlphaFoldDB" id="A0A511F787"/>
<evidence type="ECO:0000313" key="5">
    <source>
        <dbReference type="Proteomes" id="UP000564629"/>
    </source>
</evidence>
<dbReference type="Proteomes" id="UP000564629">
    <property type="component" value="Unassembled WGS sequence"/>
</dbReference>
<evidence type="ECO:0000313" key="3">
    <source>
        <dbReference type="EMBL" id="MBB5474101.1"/>
    </source>
</evidence>
<reference evidence="2 4" key="1">
    <citation type="submission" date="2019-07" db="EMBL/GenBank/DDBJ databases">
        <title>Whole genome shotgun sequence of Cellulomonas hominis NBRC 16055.</title>
        <authorList>
            <person name="Hosoyama A."/>
            <person name="Uohara A."/>
            <person name="Ohji S."/>
            <person name="Ichikawa N."/>
        </authorList>
    </citation>
    <scope>NUCLEOTIDE SEQUENCE [LARGE SCALE GENOMIC DNA]</scope>
    <source>
        <strain evidence="2 4">NBRC 16055</strain>
    </source>
</reference>
<feature type="transmembrane region" description="Helical" evidence="1">
    <location>
        <begin position="20"/>
        <end position="42"/>
    </location>
</feature>
<dbReference type="OrthoDB" id="5244396at2"/>
<dbReference type="Proteomes" id="UP000321723">
    <property type="component" value="Unassembled WGS sequence"/>
</dbReference>
<evidence type="ECO:0000313" key="2">
    <source>
        <dbReference type="EMBL" id="GEL45105.1"/>
    </source>
</evidence>
<feature type="transmembrane region" description="Helical" evidence="1">
    <location>
        <begin position="62"/>
        <end position="85"/>
    </location>
</feature>
<keyword evidence="4" id="KW-1185">Reference proteome</keyword>
<feature type="transmembrane region" description="Helical" evidence="1">
    <location>
        <begin position="183"/>
        <end position="204"/>
    </location>
</feature>
<comment type="caution">
    <text evidence="2">The sequence shown here is derived from an EMBL/GenBank/DDBJ whole genome shotgun (WGS) entry which is preliminary data.</text>
</comment>
<proteinExistence type="predicted"/>
<organism evidence="2 4">
    <name type="scientific">Cellulomonas hominis</name>
    <dbReference type="NCBI Taxonomy" id="156981"/>
    <lineage>
        <taxon>Bacteria</taxon>
        <taxon>Bacillati</taxon>
        <taxon>Actinomycetota</taxon>
        <taxon>Actinomycetes</taxon>
        <taxon>Micrococcales</taxon>
        <taxon>Cellulomonadaceae</taxon>
        <taxon>Cellulomonas</taxon>
    </lineage>
</organism>
<feature type="transmembrane region" description="Helical" evidence="1">
    <location>
        <begin position="122"/>
        <end position="142"/>
    </location>
</feature>
<name>A0A511F787_9CELL</name>
<keyword evidence="1" id="KW-1133">Transmembrane helix</keyword>
<dbReference type="RefSeq" id="WP_146832221.1">
    <property type="nucleotide sequence ID" value="NZ_BJVQ01000002.1"/>
</dbReference>
<feature type="transmembrane region" description="Helical" evidence="1">
    <location>
        <begin position="154"/>
        <end position="176"/>
    </location>
</feature>